<dbReference type="GO" id="GO:0007165">
    <property type="term" value="P:signal transduction"/>
    <property type="evidence" value="ECO:0007669"/>
    <property type="project" value="TreeGrafter"/>
</dbReference>
<evidence type="ECO:0000259" key="4">
    <source>
        <dbReference type="PROSITE" id="PS51132"/>
    </source>
</evidence>
<name>A0AAY4CYI1_9TELE</name>
<comment type="subcellular location">
    <subcellularLocation>
        <location evidence="1">Secreted</location>
    </subcellularLocation>
</comment>
<evidence type="ECO:0000256" key="2">
    <source>
        <dbReference type="ARBA" id="ARBA00022525"/>
    </source>
</evidence>
<proteinExistence type="predicted"/>
<dbReference type="GeneTree" id="ENSGT00940000157757"/>
<dbReference type="PANTHER" id="PTHR23192:SF79">
    <property type="entry name" value="OLFACTOMEDIN-LIKE PROTEIN 2B ISOFORM X1"/>
    <property type="match status" value="1"/>
</dbReference>
<dbReference type="PANTHER" id="PTHR23192">
    <property type="entry name" value="OLFACTOMEDIN-RELATED"/>
    <property type="match status" value="1"/>
</dbReference>
<feature type="domain" description="Olfactomedin-like" evidence="4">
    <location>
        <begin position="36"/>
        <end position="290"/>
    </location>
</feature>
<dbReference type="SMART" id="SM00284">
    <property type="entry name" value="OLF"/>
    <property type="match status" value="1"/>
</dbReference>
<reference evidence="5" key="3">
    <citation type="submission" date="2025-09" db="UniProtKB">
        <authorList>
            <consortium name="Ensembl"/>
        </authorList>
    </citation>
    <scope>IDENTIFICATION</scope>
</reference>
<evidence type="ECO:0000313" key="5">
    <source>
        <dbReference type="Ensembl" id="ENSDCDP00010037281.1"/>
    </source>
</evidence>
<dbReference type="Pfam" id="PF02191">
    <property type="entry name" value="OLF"/>
    <property type="match status" value="1"/>
</dbReference>
<protein>
    <recommendedName>
        <fullName evidence="4">Olfactomedin-like domain-containing protein</fullName>
    </recommendedName>
</protein>
<dbReference type="PROSITE" id="PS51132">
    <property type="entry name" value="OLF"/>
    <property type="match status" value="1"/>
</dbReference>
<comment type="caution">
    <text evidence="3">Lacks conserved residue(s) required for the propagation of feature annotation.</text>
</comment>
<reference evidence="5" key="2">
    <citation type="submission" date="2025-08" db="UniProtKB">
        <authorList>
            <consortium name="Ensembl"/>
        </authorList>
    </citation>
    <scope>IDENTIFICATION</scope>
</reference>
<keyword evidence="6" id="KW-1185">Reference proteome</keyword>
<dbReference type="AlphaFoldDB" id="A0AAY4CYI1"/>
<organism evidence="5 6">
    <name type="scientific">Denticeps clupeoides</name>
    <name type="common">denticle herring</name>
    <dbReference type="NCBI Taxonomy" id="299321"/>
    <lineage>
        <taxon>Eukaryota</taxon>
        <taxon>Metazoa</taxon>
        <taxon>Chordata</taxon>
        <taxon>Craniata</taxon>
        <taxon>Vertebrata</taxon>
        <taxon>Euteleostomi</taxon>
        <taxon>Actinopterygii</taxon>
        <taxon>Neopterygii</taxon>
        <taxon>Teleostei</taxon>
        <taxon>Clupei</taxon>
        <taxon>Clupeiformes</taxon>
        <taxon>Denticipitoidei</taxon>
        <taxon>Denticipitidae</taxon>
        <taxon>Denticeps</taxon>
    </lineage>
</organism>
<keyword evidence="2" id="KW-0964">Secreted</keyword>
<dbReference type="Ensembl" id="ENSDCDT00010046833.1">
    <property type="protein sequence ID" value="ENSDCDP00010037281.1"/>
    <property type="gene ID" value="ENSDCDG00010024317.1"/>
</dbReference>
<evidence type="ECO:0000313" key="6">
    <source>
        <dbReference type="Proteomes" id="UP000694580"/>
    </source>
</evidence>
<dbReference type="InterPro" id="IPR050605">
    <property type="entry name" value="Olfactomedin-like_domain"/>
</dbReference>
<dbReference type="GO" id="GO:0005615">
    <property type="term" value="C:extracellular space"/>
    <property type="evidence" value="ECO:0007669"/>
    <property type="project" value="TreeGrafter"/>
</dbReference>
<sequence>MTILLNTSIHLASLKPSCTFQIKVHLQCLSVLPIGTCKDTIATIAEPLTHNTYGDKEGAWMKDPTSNGNAIYVTNHYYGDTLLEFSNMETFKQGINFSLPYSWAGTGHTVYRGALYYNRAFSRDIIRFDLRLRYVAAWSTLHDAVSVGDADFPASWQGHSDIEFAADESGVWLVYPSLDEDGFHAEVITLSRLNPHNLLKERSWRTGLRRQHYGNCFMICGVLYAVDSIGHAHANVSYAFDTHTQTQMVPSLALVNNYMYTVQIEYNPKERVLYGWDNGHQVTYEVKFAY</sequence>
<dbReference type="InterPro" id="IPR003112">
    <property type="entry name" value="Olfac-like_dom"/>
</dbReference>
<accession>A0AAY4CYI1</accession>
<reference evidence="5 6" key="1">
    <citation type="submission" date="2020-06" db="EMBL/GenBank/DDBJ databases">
        <authorList>
            <consortium name="Wellcome Sanger Institute Data Sharing"/>
        </authorList>
    </citation>
    <scope>NUCLEOTIDE SEQUENCE [LARGE SCALE GENOMIC DNA]</scope>
</reference>
<evidence type="ECO:0000256" key="1">
    <source>
        <dbReference type="ARBA" id="ARBA00004613"/>
    </source>
</evidence>
<evidence type="ECO:0000256" key="3">
    <source>
        <dbReference type="PROSITE-ProRule" id="PRU00446"/>
    </source>
</evidence>
<dbReference type="Proteomes" id="UP000694580">
    <property type="component" value="Chromosome 13"/>
</dbReference>